<feature type="non-terminal residue" evidence="2">
    <location>
        <position position="122"/>
    </location>
</feature>
<dbReference type="EMBL" id="CADCUS010000517">
    <property type="protein sequence ID" value="CAA9437169.1"/>
    <property type="molecule type" value="Genomic_DNA"/>
</dbReference>
<feature type="region of interest" description="Disordered" evidence="1">
    <location>
        <begin position="1"/>
        <end position="90"/>
    </location>
</feature>
<gene>
    <name evidence="2" type="ORF">AVDCRST_MAG66-3665</name>
</gene>
<protein>
    <submittedName>
        <fullName evidence="2">Uncharacterized protein</fullName>
    </submittedName>
</protein>
<accession>A0A6J4QBE9</accession>
<sequence length="122" mass="13930">AAVPGPLERRQRRSRRGRAGCVHDHRDRRHPRRRRPGGRVPRRRAGGPAPRPRHPRVPVGPVDPQHRDAQPVRAAHRVGHGGGAHRGVPRVRALRAVARCRRPVLRRAAARRARRRRHDLLL</sequence>
<evidence type="ECO:0000313" key="2">
    <source>
        <dbReference type="EMBL" id="CAA9437169.1"/>
    </source>
</evidence>
<dbReference type="AlphaFoldDB" id="A0A6J4QBE9"/>
<feature type="compositionally biased region" description="Basic residues" evidence="1">
    <location>
        <begin position="26"/>
        <end position="56"/>
    </location>
</feature>
<evidence type="ECO:0000256" key="1">
    <source>
        <dbReference type="SAM" id="MobiDB-lite"/>
    </source>
</evidence>
<reference evidence="2" key="1">
    <citation type="submission" date="2020-02" db="EMBL/GenBank/DDBJ databases">
        <authorList>
            <person name="Meier V. D."/>
        </authorList>
    </citation>
    <scope>NUCLEOTIDE SEQUENCE</scope>
    <source>
        <strain evidence="2">AVDCRST_MAG66</strain>
    </source>
</reference>
<organism evidence="2">
    <name type="scientific">uncultured Pseudonocardia sp</name>
    <dbReference type="NCBI Taxonomy" id="211455"/>
    <lineage>
        <taxon>Bacteria</taxon>
        <taxon>Bacillati</taxon>
        <taxon>Actinomycetota</taxon>
        <taxon>Actinomycetes</taxon>
        <taxon>Pseudonocardiales</taxon>
        <taxon>Pseudonocardiaceae</taxon>
        <taxon>Pseudonocardia</taxon>
        <taxon>environmental samples</taxon>
    </lineage>
</organism>
<feature type="non-terminal residue" evidence="2">
    <location>
        <position position="1"/>
    </location>
</feature>
<name>A0A6J4QBE9_9PSEU</name>
<proteinExistence type="predicted"/>